<evidence type="ECO:0000256" key="10">
    <source>
        <dbReference type="ARBA" id="ARBA00042775"/>
    </source>
</evidence>
<evidence type="ECO:0000313" key="14">
    <source>
        <dbReference type="EMBL" id="GAD80321.1"/>
    </source>
</evidence>
<dbReference type="AlphaFoldDB" id="U3AK94"/>
<dbReference type="Proteomes" id="UP000016562">
    <property type="component" value="Unassembled WGS sequence"/>
</dbReference>
<dbReference type="InterPro" id="IPR046357">
    <property type="entry name" value="PPIase_dom_sf"/>
</dbReference>
<comment type="caution">
    <text evidence="14">The sequence shown here is derived from an EMBL/GenBank/DDBJ whole genome shotgun (WGS) entry which is preliminary data.</text>
</comment>
<dbReference type="Pfam" id="PF13624">
    <property type="entry name" value="SurA_N_3"/>
    <property type="match status" value="1"/>
</dbReference>
<dbReference type="Gene3D" id="3.10.50.40">
    <property type="match status" value="1"/>
</dbReference>
<keyword evidence="4 12" id="KW-0812">Transmembrane</keyword>
<name>U3AK94_9VIBR</name>
<keyword evidence="15" id="KW-1185">Reference proteome</keyword>
<dbReference type="GO" id="GO:0003755">
    <property type="term" value="F:peptidyl-prolyl cis-trans isomerase activity"/>
    <property type="evidence" value="ECO:0007669"/>
    <property type="project" value="UniProtKB-KW"/>
</dbReference>
<keyword evidence="7" id="KW-0143">Chaperone</keyword>
<evidence type="ECO:0000256" key="12">
    <source>
        <dbReference type="SAM" id="Phobius"/>
    </source>
</evidence>
<keyword evidence="6 12" id="KW-0472">Membrane</keyword>
<keyword evidence="11" id="KW-0697">Rotamase</keyword>
<dbReference type="SUPFAM" id="SSF54534">
    <property type="entry name" value="FKBP-like"/>
    <property type="match status" value="1"/>
</dbReference>
<dbReference type="Gene3D" id="1.10.4030.10">
    <property type="entry name" value="Porin chaperone SurA, peptide-binding domain"/>
    <property type="match status" value="1"/>
</dbReference>
<evidence type="ECO:0000256" key="5">
    <source>
        <dbReference type="ARBA" id="ARBA00022989"/>
    </source>
</evidence>
<dbReference type="NCBIfam" id="NF008054">
    <property type="entry name" value="PRK10788.1"/>
    <property type="match status" value="1"/>
</dbReference>
<gene>
    <name evidence="14" type="primary">ppiD</name>
    <name evidence="14" type="ORF">VEZ01S_33_00230</name>
</gene>
<dbReference type="PROSITE" id="PS01096">
    <property type="entry name" value="PPIC_PPIASE_1"/>
    <property type="match status" value="1"/>
</dbReference>
<dbReference type="PROSITE" id="PS50198">
    <property type="entry name" value="PPIC_PPIASE_2"/>
    <property type="match status" value="1"/>
</dbReference>
<proteinExistence type="inferred from homology"/>
<reference evidence="14 15" key="1">
    <citation type="submission" date="2013-09" db="EMBL/GenBank/DDBJ databases">
        <title>Whole genome shotgun sequence of Vibrio ezurae NBRC 102218.</title>
        <authorList>
            <person name="Yoshida I."/>
            <person name="Hosoyama A."/>
            <person name="Numata M."/>
            <person name="Hashimoto M."/>
            <person name="Hosoyama Y."/>
            <person name="Tsuchikane K."/>
            <person name="Noguchi M."/>
            <person name="Hirakata S."/>
            <person name="Ichikawa N."/>
            <person name="Ohji S."/>
            <person name="Yamazoe A."/>
            <person name="Fujita N."/>
        </authorList>
    </citation>
    <scope>NUCLEOTIDE SEQUENCE [LARGE SCALE GENOMIC DNA]</scope>
    <source>
        <strain evidence="14 15">NBRC 102218</strain>
    </source>
</reference>
<protein>
    <recommendedName>
        <fullName evidence="9">Periplasmic chaperone PpiD</fullName>
    </recommendedName>
    <alternativeName>
        <fullName evidence="10">Periplasmic folding chaperone</fullName>
    </alternativeName>
</protein>
<accession>U3AK94</accession>
<keyword evidence="2" id="KW-1003">Cell membrane</keyword>
<dbReference type="GO" id="GO:0005886">
    <property type="term" value="C:plasma membrane"/>
    <property type="evidence" value="ECO:0007669"/>
    <property type="project" value="UniProtKB-SubCell"/>
</dbReference>
<comment type="subcellular location">
    <subcellularLocation>
        <location evidence="1">Cell inner membrane</location>
        <topology evidence="1">Single-pass type II membrane protein</topology>
        <orientation evidence="1">Periplasmic side</orientation>
    </subcellularLocation>
</comment>
<evidence type="ECO:0000256" key="9">
    <source>
        <dbReference type="ARBA" id="ARBA00040743"/>
    </source>
</evidence>
<keyword evidence="5 12" id="KW-1133">Transmembrane helix</keyword>
<dbReference type="eggNOG" id="COG0760">
    <property type="taxonomic scope" value="Bacteria"/>
</dbReference>
<dbReference type="InterPro" id="IPR000297">
    <property type="entry name" value="PPIase_PpiC"/>
</dbReference>
<evidence type="ECO:0000256" key="8">
    <source>
        <dbReference type="ARBA" id="ARBA00038408"/>
    </source>
</evidence>
<evidence type="ECO:0000256" key="7">
    <source>
        <dbReference type="ARBA" id="ARBA00023186"/>
    </source>
</evidence>
<comment type="similarity">
    <text evidence="8">Belongs to the PpiD chaperone family.</text>
</comment>
<feature type="domain" description="PpiC" evidence="13">
    <location>
        <begin position="267"/>
        <end position="358"/>
    </location>
</feature>
<dbReference type="InterPro" id="IPR052029">
    <property type="entry name" value="PpiD_chaperone"/>
</dbReference>
<dbReference type="RefSeq" id="WP_021714029.1">
    <property type="nucleotide sequence ID" value="NZ_BATM01000033.1"/>
</dbReference>
<evidence type="ECO:0000259" key="13">
    <source>
        <dbReference type="PROSITE" id="PS50198"/>
    </source>
</evidence>
<evidence type="ECO:0000313" key="15">
    <source>
        <dbReference type="Proteomes" id="UP000016562"/>
    </source>
</evidence>
<dbReference type="SUPFAM" id="SSF109998">
    <property type="entry name" value="Triger factor/SurA peptide-binding domain-like"/>
    <property type="match status" value="1"/>
</dbReference>
<dbReference type="OrthoDB" id="9812372at2"/>
<organism evidence="14 15">
    <name type="scientific">Vibrio ezurae NBRC 102218</name>
    <dbReference type="NCBI Taxonomy" id="1219080"/>
    <lineage>
        <taxon>Bacteria</taxon>
        <taxon>Pseudomonadati</taxon>
        <taxon>Pseudomonadota</taxon>
        <taxon>Gammaproteobacteria</taxon>
        <taxon>Vibrionales</taxon>
        <taxon>Vibrionaceae</taxon>
        <taxon>Vibrio</taxon>
    </lineage>
</organism>
<evidence type="ECO:0000256" key="6">
    <source>
        <dbReference type="ARBA" id="ARBA00023136"/>
    </source>
</evidence>
<dbReference type="PANTHER" id="PTHR47529:SF1">
    <property type="entry name" value="PERIPLASMIC CHAPERONE PPID"/>
    <property type="match status" value="1"/>
</dbReference>
<evidence type="ECO:0000256" key="4">
    <source>
        <dbReference type="ARBA" id="ARBA00022692"/>
    </source>
</evidence>
<dbReference type="STRING" id="1219080.VEZ01S_33_00230"/>
<keyword evidence="3" id="KW-0997">Cell inner membrane</keyword>
<dbReference type="InterPro" id="IPR027304">
    <property type="entry name" value="Trigger_fact/SurA_dom_sf"/>
</dbReference>
<evidence type="ECO:0000256" key="11">
    <source>
        <dbReference type="PROSITE-ProRule" id="PRU00278"/>
    </source>
</evidence>
<dbReference type="Pfam" id="PF13145">
    <property type="entry name" value="Rotamase_2"/>
    <property type="match status" value="1"/>
</dbReference>
<dbReference type="PANTHER" id="PTHR47529">
    <property type="entry name" value="PEPTIDYL-PROLYL CIS-TRANS ISOMERASE D"/>
    <property type="match status" value="1"/>
</dbReference>
<sequence>MMERLREGVNSIAVKIILGLIILSFVFTGVSGYLGGGHSSAAKVGNTEISRPEFEQAYQNERNRAQQQMGDYFTSQLGDPAFVQSFRQRVLDQMVNQILLEQYADSLGLRVSDEKVREVLLSMPQFQTDGKFDQQVYLAALRRGGYNAESFAEYLRSDLVRQKILGAVEQSEFILPQEVAHASGLLTQTRDIRTITIQPSEMAKTVTPTAEQLQEFYKNNPANFTRPEQFKISYIELSAEQMKKSDSVTDKDAKDFYEKNIDRYSTHEQRSLSHILIQDEAKAKDILSQLKAGADFATLAKENSEDIGSAENGGSLGLVEKGVMDPKFEAAAFALQNVGDYSDVVKSDFGYHIIKLDGLKSAQAKPFAEVAAEIKTEVAEQDAVNRFYELQNKLETVAFEYPDSLDDAAEAVGQKVVTTDFISNADAPAILKSPAVMQELKTPEVSEDGLNSAVVEVDPEHIIVVRIDDSRPQTVLPYEEVAAKVKAQYQQVEGQKLATELADKVVSALEAGDDSILASNKLSFGAVETVNRSSELSHTVFAIPHPTKDALHYAKSIDTAGNIVVIELAKVNTSIDAQYNEQIGQQLQSANVQQDLMGVLQTLRHKTDIEYYISEDAQ</sequence>
<evidence type="ECO:0000256" key="2">
    <source>
        <dbReference type="ARBA" id="ARBA00022475"/>
    </source>
</evidence>
<keyword evidence="11 14" id="KW-0413">Isomerase</keyword>
<dbReference type="EMBL" id="BATM01000033">
    <property type="protein sequence ID" value="GAD80321.1"/>
    <property type="molecule type" value="Genomic_DNA"/>
</dbReference>
<evidence type="ECO:0000256" key="3">
    <source>
        <dbReference type="ARBA" id="ARBA00022519"/>
    </source>
</evidence>
<dbReference type="InterPro" id="IPR023058">
    <property type="entry name" value="PPIase_PpiC_CS"/>
</dbReference>
<feature type="transmembrane region" description="Helical" evidence="12">
    <location>
        <begin position="12"/>
        <end position="34"/>
    </location>
</feature>
<evidence type="ECO:0000256" key="1">
    <source>
        <dbReference type="ARBA" id="ARBA00004382"/>
    </source>
</evidence>